<dbReference type="InterPro" id="IPR006439">
    <property type="entry name" value="HAD-SF_hydro_IA"/>
</dbReference>
<dbReference type="PRINTS" id="PR00413">
    <property type="entry name" value="HADHALOGNASE"/>
</dbReference>
<dbReference type="Pfam" id="PF13419">
    <property type="entry name" value="HAD_2"/>
    <property type="match status" value="1"/>
</dbReference>
<dbReference type="PANTHER" id="PTHR18901">
    <property type="entry name" value="2-DEOXYGLUCOSE-6-PHOSPHATE PHOSPHATASE 2"/>
    <property type="match status" value="1"/>
</dbReference>
<gene>
    <name evidence="1" type="ORF">M0812_06528</name>
</gene>
<sequence>MTERNQSNTKREIKGIIFDVDGILLDTETILFQVEKEIVKKFSPNEKVTISDKNRSKYIGISASHACEYLIKKFSLPFEVNNLVLLRRNLFRERESNCKQMKGAQRLVSHLAKCGYPLALATSSTKVDMRIKFTRHRRLREYFGDNVCCREDVKQAKPNPEVFLLAAEKIGIDPKNCIIFEDSITGLKAAKESGAIAIHVPQEEAQKKHQICVNETLSSLLDFVPEKYGIKPFPTEMEN</sequence>
<protein>
    <submittedName>
        <fullName evidence="1">2-deoxyglucose-6-phosphate phosphatase</fullName>
    </submittedName>
</protein>
<dbReference type="Gene3D" id="1.10.150.240">
    <property type="entry name" value="Putative phosphatase, domain 2"/>
    <property type="match status" value="1"/>
</dbReference>
<dbReference type="SFLD" id="SFLDG01129">
    <property type="entry name" value="C1.5:_HAD__Beta-PGM__Phosphata"/>
    <property type="match status" value="1"/>
</dbReference>
<dbReference type="InterPro" id="IPR041492">
    <property type="entry name" value="HAD_2"/>
</dbReference>
<dbReference type="SUPFAM" id="SSF56784">
    <property type="entry name" value="HAD-like"/>
    <property type="match status" value="1"/>
</dbReference>
<evidence type="ECO:0000313" key="1">
    <source>
        <dbReference type="EMBL" id="KAJ3450354.1"/>
    </source>
</evidence>
<dbReference type="Gene3D" id="3.40.50.1000">
    <property type="entry name" value="HAD superfamily/HAD-like"/>
    <property type="match status" value="1"/>
</dbReference>
<accession>A0AAV8ADS4</accession>
<comment type="caution">
    <text evidence="1">The sequence shown here is derived from an EMBL/GenBank/DDBJ whole genome shotgun (WGS) entry which is preliminary data.</text>
</comment>
<evidence type="ECO:0000313" key="2">
    <source>
        <dbReference type="Proteomes" id="UP001146793"/>
    </source>
</evidence>
<dbReference type="InterPro" id="IPR036412">
    <property type="entry name" value="HAD-like_sf"/>
</dbReference>
<dbReference type="PANTHER" id="PTHR18901:SF38">
    <property type="entry name" value="PSEUDOURIDINE-5'-PHOSPHATASE"/>
    <property type="match status" value="1"/>
</dbReference>
<dbReference type="EMBL" id="JANTQA010000012">
    <property type="protein sequence ID" value="KAJ3450354.1"/>
    <property type="molecule type" value="Genomic_DNA"/>
</dbReference>
<name>A0AAV8ADS4_9EUKA</name>
<dbReference type="InterPro" id="IPR023214">
    <property type="entry name" value="HAD_sf"/>
</dbReference>
<dbReference type="InterPro" id="IPR023198">
    <property type="entry name" value="PGP-like_dom2"/>
</dbReference>
<dbReference type="NCBIfam" id="TIGR01509">
    <property type="entry name" value="HAD-SF-IA-v3"/>
    <property type="match status" value="1"/>
</dbReference>
<proteinExistence type="predicted"/>
<reference evidence="1" key="1">
    <citation type="submission" date="2022-08" db="EMBL/GenBank/DDBJ databases">
        <title>Novel sulphate-reducing endosymbionts in the free-living metamonad Anaeramoeba.</title>
        <authorList>
            <person name="Jerlstrom-Hultqvist J."/>
            <person name="Cepicka I."/>
            <person name="Gallot-Lavallee L."/>
            <person name="Salas-Leiva D."/>
            <person name="Curtis B.A."/>
            <person name="Zahonova K."/>
            <person name="Pipaliya S."/>
            <person name="Dacks J."/>
            <person name="Roger A.J."/>
        </authorList>
    </citation>
    <scope>NUCLEOTIDE SEQUENCE</scope>
    <source>
        <strain evidence="1">Busselton2</strain>
    </source>
</reference>
<dbReference type="Proteomes" id="UP001146793">
    <property type="component" value="Unassembled WGS sequence"/>
</dbReference>
<dbReference type="AlphaFoldDB" id="A0AAV8ADS4"/>
<dbReference type="SFLD" id="SFLDS00003">
    <property type="entry name" value="Haloacid_Dehalogenase"/>
    <property type="match status" value="1"/>
</dbReference>
<organism evidence="1 2">
    <name type="scientific">Anaeramoeba flamelloides</name>
    <dbReference type="NCBI Taxonomy" id="1746091"/>
    <lineage>
        <taxon>Eukaryota</taxon>
        <taxon>Metamonada</taxon>
        <taxon>Anaeramoebidae</taxon>
        <taxon>Anaeramoeba</taxon>
    </lineage>
</organism>